<dbReference type="STRING" id="1193182.BN11_820009"/>
<keyword evidence="4 6" id="KW-0472">Membrane</keyword>
<sequence length="493" mass="49969">MVSLDWLVLAPVLAPAFGVLLVLLADALAPRARGLHLPIALVAVGAGLGALPYAATSAVPARSLCRPGPEARCFYETAPRGLALQFLVLAGALLVLLMLGPGTTHLDRTQRGGPAVTVALVLAATTGAAMVPATRDLPTWLIAIELATLPAIALVALSRGRGAESGALSLLMVSLFSFALLAVGVGLWTLATGDATFGVDSLRVAFADPDRHRVLLLAILFLIAGLGFKLSAVPFHLWTPQAFVVADEPISAFLATVSKAAALGAAIVMLSPLAALNASGDSGATSVRLVIGVLAIASMTLGNLIALRAQDPLRLLAWSTIAQAGWVLAPLAMLTPTAASASVAYLLAYAAGTLAVFAVAAAVHSGTEGYGERSLTAYAGLGRGNPVLAAILALGLLTLGGLPPAVLGVVAKVVALQPVVGAGQWWLVAAAILNIVLGIAVYLRWLLIVVRPAGDAVPQRLRLDPGLAVALALLGAGLIVLSFAPGLVIGLTR</sequence>
<dbReference type="EMBL" id="CAJA01000510">
    <property type="protein sequence ID" value="CCH75586.1"/>
    <property type="molecule type" value="Genomic_DNA"/>
</dbReference>
<dbReference type="GO" id="GO:0016020">
    <property type="term" value="C:membrane"/>
    <property type="evidence" value="ECO:0007669"/>
    <property type="project" value="UniProtKB-SubCell"/>
</dbReference>
<evidence type="ECO:0000256" key="1">
    <source>
        <dbReference type="ARBA" id="ARBA00004127"/>
    </source>
</evidence>
<gene>
    <name evidence="8" type="ORF">BN11_820009</name>
</gene>
<dbReference type="PANTHER" id="PTHR22773">
    <property type="entry name" value="NADH DEHYDROGENASE"/>
    <property type="match status" value="1"/>
</dbReference>
<feature type="transmembrane region" description="Helical" evidence="6">
    <location>
        <begin position="467"/>
        <end position="491"/>
    </location>
</feature>
<comment type="subcellular location">
    <subcellularLocation>
        <location evidence="1">Endomembrane system</location>
        <topology evidence="1">Multi-pass membrane protein</topology>
    </subcellularLocation>
    <subcellularLocation>
        <location evidence="5">Membrane</location>
        <topology evidence="5">Multi-pass membrane protein</topology>
    </subcellularLocation>
</comment>
<feature type="transmembrane region" description="Helical" evidence="6">
    <location>
        <begin position="214"/>
        <end position="238"/>
    </location>
</feature>
<proteinExistence type="predicted"/>
<keyword evidence="2 5" id="KW-0812">Transmembrane</keyword>
<evidence type="ECO:0000256" key="6">
    <source>
        <dbReference type="SAM" id="Phobius"/>
    </source>
</evidence>
<feature type="transmembrane region" description="Helical" evidence="6">
    <location>
        <begin position="250"/>
        <end position="275"/>
    </location>
</feature>
<evidence type="ECO:0000256" key="3">
    <source>
        <dbReference type="ARBA" id="ARBA00022989"/>
    </source>
</evidence>
<evidence type="ECO:0000256" key="5">
    <source>
        <dbReference type="RuleBase" id="RU000320"/>
    </source>
</evidence>
<dbReference type="InterPro" id="IPR001750">
    <property type="entry name" value="ND/Mrp_TM"/>
</dbReference>
<feature type="transmembrane region" description="Helical" evidence="6">
    <location>
        <begin position="315"/>
        <end position="334"/>
    </location>
</feature>
<feature type="transmembrane region" description="Helical" evidence="6">
    <location>
        <begin position="37"/>
        <end position="55"/>
    </location>
</feature>
<keyword evidence="9" id="KW-1185">Reference proteome</keyword>
<feature type="transmembrane region" description="Helical" evidence="6">
    <location>
        <begin position="423"/>
        <end position="447"/>
    </location>
</feature>
<evidence type="ECO:0000259" key="7">
    <source>
        <dbReference type="Pfam" id="PF00361"/>
    </source>
</evidence>
<evidence type="ECO:0000256" key="2">
    <source>
        <dbReference type="ARBA" id="ARBA00022692"/>
    </source>
</evidence>
<feature type="transmembrane region" description="Helical" evidence="6">
    <location>
        <begin position="169"/>
        <end position="191"/>
    </location>
</feature>
<dbReference type="GO" id="GO:0012505">
    <property type="term" value="C:endomembrane system"/>
    <property type="evidence" value="ECO:0007669"/>
    <property type="project" value="UniProtKB-SubCell"/>
</dbReference>
<feature type="transmembrane region" description="Helical" evidence="6">
    <location>
        <begin position="82"/>
        <end position="100"/>
    </location>
</feature>
<protein>
    <recommendedName>
        <fullName evidence="7">NADH:quinone oxidoreductase/Mrp antiporter transmembrane domain-containing protein</fullName>
    </recommendedName>
</protein>
<comment type="caution">
    <text evidence="8">The sequence shown here is derived from an EMBL/GenBank/DDBJ whole genome shotgun (WGS) entry which is preliminary data.</text>
</comment>
<feature type="transmembrane region" description="Helical" evidence="6">
    <location>
        <begin position="112"/>
        <end position="131"/>
    </location>
</feature>
<accession>W6K2X4</accession>
<evidence type="ECO:0000313" key="8">
    <source>
        <dbReference type="EMBL" id="CCH75586.1"/>
    </source>
</evidence>
<feature type="transmembrane region" description="Helical" evidence="6">
    <location>
        <begin position="387"/>
        <end position="411"/>
    </location>
</feature>
<dbReference type="OrthoDB" id="9811718at2"/>
<dbReference type="AlphaFoldDB" id="W6K2X4"/>
<keyword evidence="3 6" id="KW-1133">Transmembrane helix</keyword>
<feature type="transmembrane region" description="Helical" evidence="6">
    <location>
        <begin position="287"/>
        <end position="306"/>
    </location>
</feature>
<dbReference type="Pfam" id="PF00361">
    <property type="entry name" value="Proton_antipo_M"/>
    <property type="match status" value="1"/>
</dbReference>
<feature type="domain" description="NADH:quinone oxidoreductase/Mrp antiporter transmembrane" evidence="7">
    <location>
        <begin position="136"/>
        <end position="437"/>
    </location>
</feature>
<feature type="transmembrane region" description="Helical" evidence="6">
    <location>
        <begin position="346"/>
        <end position="366"/>
    </location>
</feature>
<evidence type="ECO:0000313" key="9">
    <source>
        <dbReference type="Proteomes" id="UP000035763"/>
    </source>
</evidence>
<name>W6K2X4_9MICO</name>
<organism evidence="8 9">
    <name type="scientific">Nostocoides australiense Ben110</name>
    <dbReference type="NCBI Taxonomy" id="1193182"/>
    <lineage>
        <taxon>Bacteria</taxon>
        <taxon>Bacillati</taxon>
        <taxon>Actinomycetota</taxon>
        <taxon>Actinomycetes</taxon>
        <taxon>Micrococcales</taxon>
        <taxon>Intrasporangiaceae</taxon>
        <taxon>Nostocoides</taxon>
    </lineage>
</organism>
<dbReference type="Proteomes" id="UP000035763">
    <property type="component" value="Unassembled WGS sequence"/>
</dbReference>
<feature type="transmembrane region" description="Helical" evidence="6">
    <location>
        <begin position="6"/>
        <end position="25"/>
    </location>
</feature>
<evidence type="ECO:0000256" key="4">
    <source>
        <dbReference type="ARBA" id="ARBA00023136"/>
    </source>
</evidence>
<reference evidence="8 9" key="1">
    <citation type="journal article" date="2013" name="ISME J.">
        <title>A metabolic model for members of the genus Tetrasphaera involved in enhanced biological phosphorus removal.</title>
        <authorList>
            <person name="Kristiansen R."/>
            <person name="Nguyen H.T.T."/>
            <person name="Saunders A.M."/>
            <person name="Nielsen J.L."/>
            <person name="Wimmer R."/>
            <person name="Le V.Q."/>
            <person name="McIlroy S.J."/>
            <person name="Petrovski S."/>
            <person name="Seviour R.J."/>
            <person name="Calteau A."/>
            <person name="Nielsen K.L."/>
            <person name="Nielsen P.H."/>
        </authorList>
    </citation>
    <scope>NUCLEOTIDE SEQUENCE [LARGE SCALE GENOMIC DNA]</scope>
    <source>
        <strain evidence="8 9">Ben110</strain>
    </source>
</reference>
<feature type="transmembrane region" description="Helical" evidence="6">
    <location>
        <begin position="137"/>
        <end position="157"/>
    </location>
</feature>